<dbReference type="GO" id="GO:2001070">
    <property type="term" value="F:starch binding"/>
    <property type="evidence" value="ECO:0007669"/>
    <property type="project" value="InterPro"/>
</dbReference>
<organism evidence="2 3">
    <name type="scientific">Anaerolinea thermophila</name>
    <dbReference type="NCBI Taxonomy" id="167964"/>
    <lineage>
        <taxon>Bacteria</taxon>
        <taxon>Bacillati</taxon>
        <taxon>Chloroflexota</taxon>
        <taxon>Anaerolineae</taxon>
        <taxon>Anaerolineales</taxon>
        <taxon>Anaerolineaceae</taxon>
        <taxon>Anaerolinea</taxon>
    </lineage>
</organism>
<evidence type="ECO:0000313" key="2">
    <source>
        <dbReference type="EMBL" id="KUK46914.1"/>
    </source>
</evidence>
<evidence type="ECO:0000313" key="3">
    <source>
        <dbReference type="Proteomes" id="UP000064249"/>
    </source>
</evidence>
<gene>
    <name evidence="2" type="ORF">XD73_0235</name>
</gene>
<evidence type="ECO:0000259" key="1">
    <source>
        <dbReference type="PROSITE" id="PS51166"/>
    </source>
</evidence>
<sequence>MKQNHRSLPWLFLLLLGSFLLQLSGCSGYSPGYEPDPVFAEVVFETTLPALVDENTIVQLEILDEVSCLNFNPTRYDMSLKDEVETTYYVRIPMPIDSVVKYRYVLNSSVINIEKDLSGNDIRYRMVNIDQPMVIEDTVAAWGNSPSLTGKGQISGYIVDATNNAPISSVLVTIAGLTTYTAVDGSFTINNVPIGEHMLVAYSPTGEYQVFQQKAIIADATQTPAVFTMQPVLFVNVTFNVSTPSNTIKGAPIRLLGNILQLGNTFSELDAGCSVIASRAPAMTYHEDGSYSLTLSLPVGLDLRYKYSLGDGFWNAERKKNGSLRIRQLVVPDYDITVNDTISTWLVGDEQPLTIRVKIPETTPASDMISLQINPYVWMEALPMWALGNNEWLLTIYSPTDILLGSTYRYCRNEQCEISEGLINATGLTTSTINSLSDTVFDEILLWNTYQPVSVSTDLRIENIQQNPNFIAGAELNPNAEPSWQPYSSWAFVDLSVNKFNWVYYEPTWTYNTEENTISFDPQSDLFWVDHAANINHAQSTGLKVALFPQVQYSRTNAQEVIAANYQDYYWWSSWFTQYRQFILNFVTQAAQNNVSSFIIGGDEVLPFLNPGSYNLPSDMETKMSDLLIEIKTIYNGDIGIAIPFLSDPSNLPAWVNEADFIYVQYSPQLAAIDNPTLDELTQNAVSVMDSQIYNFYTSIQKPLILGINAPSIDGSARGCLSIDVNCDDYTTIDDGFNPNTNYTIDVQEQADIYLALLRAVNQRTWISGFVTRGYFSPLKVYDYSSSIHGKPAEEIMSYWLNKIFP</sequence>
<feature type="domain" description="CBM20" evidence="1">
    <location>
        <begin position="229"/>
        <end position="347"/>
    </location>
</feature>
<dbReference type="InterPro" id="IPR013783">
    <property type="entry name" value="Ig-like_fold"/>
</dbReference>
<dbReference type="Proteomes" id="UP000064249">
    <property type="component" value="Unassembled WGS sequence"/>
</dbReference>
<accession>A0A101FYM4</accession>
<dbReference type="CDD" id="cd19608">
    <property type="entry name" value="GH113_mannanase-like"/>
    <property type="match status" value="1"/>
</dbReference>
<protein>
    <recommendedName>
        <fullName evidence="1">CBM20 domain-containing protein</fullName>
    </recommendedName>
</protein>
<dbReference type="Gene3D" id="3.20.20.80">
    <property type="entry name" value="Glycosidases"/>
    <property type="match status" value="1"/>
</dbReference>
<dbReference type="Gene3D" id="2.60.40.10">
    <property type="entry name" value="Immunoglobulins"/>
    <property type="match status" value="1"/>
</dbReference>
<comment type="caution">
    <text evidence="2">The sequence shown here is derived from an EMBL/GenBank/DDBJ whole genome shotgun (WGS) entry which is preliminary data.</text>
</comment>
<name>A0A101FYM4_9CHLR</name>
<dbReference type="SUPFAM" id="SSF49452">
    <property type="entry name" value="Starch-binding domain-like"/>
    <property type="match status" value="2"/>
</dbReference>
<dbReference type="InterPro" id="IPR013784">
    <property type="entry name" value="Carb-bd-like_fold"/>
</dbReference>
<dbReference type="EMBL" id="LGFU01000004">
    <property type="protein sequence ID" value="KUK46914.1"/>
    <property type="molecule type" value="Genomic_DNA"/>
</dbReference>
<reference evidence="2 3" key="1">
    <citation type="journal article" date="2015" name="MBio">
        <title>Genome-Resolved Metagenomic Analysis Reveals Roles for Candidate Phyla and Other Microbial Community Members in Biogeochemical Transformations in Oil Reservoirs.</title>
        <authorList>
            <person name="Hu P."/>
            <person name="Tom L."/>
            <person name="Singh A."/>
            <person name="Thomas B.C."/>
            <person name="Baker B.J."/>
            <person name="Piceno Y.M."/>
            <person name="Andersen G.L."/>
            <person name="Banfield J.F."/>
        </authorList>
    </citation>
    <scope>NUCLEOTIDE SEQUENCE [LARGE SCALE GENOMIC DNA]</scope>
    <source>
        <strain evidence="2">46_16</strain>
    </source>
</reference>
<proteinExistence type="predicted"/>
<dbReference type="Gene3D" id="2.60.40.1120">
    <property type="entry name" value="Carboxypeptidase-like, regulatory domain"/>
    <property type="match status" value="1"/>
</dbReference>
<dbReference type="AlphaFoldDB" id="A0A101FYM4"/>
<dbReference type="Pfam" id="PF22612">
    <property type="entry name" value="GH113"/>
    <property type="match status" value="1"/>
</dbReference>
<dbReference type="InterPro" id="IPR002044">
    <property type="entry name" value="CBM20"/>
</dbReference>
<dbReference type="PROSITE" id="PS51166">
    <property type="entry name" value="CBM20"/>
    <property type="match status" value="1"/>
</dbReference>
<dbReference type="InterPro" id="IPR055151">
    <property type="entry name" value="GH113"/>
</dbReference>